<name>A0A0N0IU51_CHRID</name>
<gene>
    <name evidence="1" type="ORF">AOB46_21000</name>
</gene>
<organism evidence="1 2">
    <name type="scientific">Chryseobacterium indologenes</name>
    <name type="common">Flavobacterium indologenes</name>
    <dbReference type="NCBI Taxonomy" id="253"/>
    <lineage>
        <taxon>Bacteria</taxon>
        <taxon>Pseudomonadati</taxon>
        <taxon>Bacteroidota</taxon>
        <taxon>Flavobacteriia</taxon>
        <taxon>Flavobacteriales</taxon>
        <taxon>Weeksellaceae</taxon>
        <taxon>Chryseobacterium group</taxon>
        <taxon>Chryseobacterium</taxon>
    </lineage>
</organism>
<reference evidence="2" key="2">
    <citation type="submission" date="2015-09" db="EMBL/GenBank/DDBJ databases">
        <title>Draft genome sequence of a multidrug-resistant Chryseobacterium indologenes isolate from Malaysia.</title>
        <authorList>
            <person name="Yu C.Y."/>
            <person name="Ang G.Y."/>
            <person name="Chan K.-G."/>
        </authorList>
    </citation>
    <scope>NUCLEOTIDE SEQUENCE [LARGE SCALE GENOMIC DNA]</scope>
    <source>
        <strain evidence="2">CI_885</strain>
    </source>
</reference>
<dbReference type="OrthoDB" id="8447211at2"/>
<sequence length="865" mass="96605">MASLLTPVLSFSNDIGGLLGNNDDNFGAIGNLLNIQMDMLENMSSKLDKIKESLDLIIESQEAIEKKLDATPSQTVLELYQRDIEGLFIILKEKVTAYIVENESGKITAERISLIFDEILRELQLARAKVMGSGYINIPLVATCLHFEVLLMVFANQPKSYIKVVLNSYKNWFEKVSNKEGELYVSYDQAKGNAVLIKNVIYNLYTYNKTKFSESRKHTIFVYGNQLGKKGPEAGELFEIEVTSVFYDIYFKKFKYKIGNKWTDDEMKMTTGLIDRQLIERDEVYPELEVDYSSITEIPVYTFNKEVTKNGTVAPTQISLDFFINETWEELMNTPDKDKITDAENKPRLFVNAKTEIDKLNSNGELLIMYAAFVKSADDSLNAIEKISKNLDTFDETKAISFFTEYDTIQELNNKRVEIWQTFINEKIEKIADEEKKKKLLEINTRMQQLKNSELDIIAAYDKAQKEFEDNLSKDLWDEIANVLEPIGKEIEKGIQNVGKEAEVFGQNLGKNLEKGIQDIGKQLERDAQNLGEGISASVTFIEDQAKAYGKMLSNAGRRLLEGKIVDAVWHSYTDMLQYSDENFAKAVQDSSLLNSIASSVCSIYGGPAGAAAYAAWYTYKVTRDLSLALKTGLITGLTSYYTKEINGTEGLAVPKDEVLKKALATSAIGAIAIGASGGDEKAILEGFLKGAALSIASNKYKELTLEEIEGRAPAEGPVLKLGRIDDKYLIIRDNEGDSLFTTVFDENSGEYLVVPNAKLELLTLKELGRNVAIVGVGSVSDAGLQFFSKYETGILMQGLAKLPYINDMALFHDQWCDTLGNLNDFETMITILPATILTVGGSPAPLLTQIQELAVQNKEKIENP</sequence>
<dbReference type="AlphaFoldDB" id="A0A0N0IU51"/>
<protein>
    <submittedName>
        <fullName evidence="1">Uncharacterized protein</fullName>
    </submittedName>
</protein>
<reference evidence="1 2" key="1">
    <citation type="journal article" date="2015" name="Genom Data">
        <title>Draft genome sequence of a multidrug-resistant Chryseobacterium indologenes isolate from Malaysia.</title>
        <authorList>
            <person name="Yu C.Y."/>
            <person name="Ang G.Y."/>
            <person name="Cheng H.J."/>
            <person name="Cheong Y.M."/>
            <person name="Yin W.F."/>
            <person name="Chan K.G."/>
        </authorList>
    </citation>
    <scope>NUCLEOTIDE SEQUENCE [LARGE SCALE GENOMIC DNA]</scope>
    <source>
        <strain evidence="1 2">CI_885</strain>
    </source>
</reference>
<evidence type="ECO:0000313" key="1">
    <source>
        <dbReference type="EMBL" id="KPE49294.1"/>
    </source>
</evidence>
<evidence type="ECO:0000313" key="2">
    <source>
        <dbReference type="Proteomes" id="UP000037953"/>
    </source>
</evidence>
<dbReference type="EMBL" id="LJOD01000020">
    <property type="protein sequence ID" value="KPE49294.1"/>
    <property type="molecule type" value="Genomic_DNA"/>
</dbReference>
<accession>A0A0N0IU51</accession>
<dbReference type="PATRIC" id="fig|253.9.peg.2606"/>
<dbReference type="Proteomes" id="UP000037953">
    <property type="component" value="Unassembled WGS sequence"/>
</dbReference>
<proteinExistence type="predicted"/>
<dbReference type="RefSeq" id="WP_062703077.1">
    <property type="nucleotide sequence ID" value="NZ_LJOD01000020.1"/>
</dbReference>
<comment type="caution">
    <text evidence="1">The sequence shown here is derived from an EMBL/GenBank/DDBJ whole genome shotgun (WGS) entry which is preliminary data.</text>
</comment>